<reference evidence="3 4" key="1">
    <citation type="submission" date="2024-04" db="EMBL/GenBank/DDBJ databases">
        <authorList>
            <person name="Rising A."/>
            <person name="Reimegard J."/>
            <person name="Sonavane S."/>
            <person name="Akerstrom W."/>
            <person name="Nylinder S."/>
            <person name="Hedman E."/>
            <person name="Kallberg Y."/>
        </authorList>
    </citation>
    <scope>NUCLEOTIDE SEQUENCE [LARGE SCALE GENOMIC DNA]</scope>
</reference>
<dbReference type="InterPro" id="IPR001251">
    <property type="entry name" value="CRAL-TRIO_dom"/>
</dbReference>
<dbReference type="Pfam" id="PF00650">
    <property type="entry name" value="CRAL_TRIO"/>
    <property type="match status" value="1"/>
</dbReference>
<dbReference type="PANTHER" id="PTHR10174:SF130">
    <property type="entry name" value="ALPHA-TOCOPHEROL TRANSFER PROTEIN-LIKE"/>
    <property type="match status" value="1"/>
</dbReference>
<dbReference type="CDD" id="cd00170">
    <property type="entry name" value="SEC14"/>
    <property type="match status" value="1"/>
</dbReference>
<dbReference type="Gene3D" id="3.40.525.10">
    <property type="entry name" value="CRAL-TRIO lipid binding domain"/>
    <property type="match status" value="1"/>
</dbReference>
<name>A0AAV2AI39_9ARAC</name>
<evidence type="ECO:0000313" key="3">
    <source>
        <dbReference type="EMBL" id="CAL1283526.1"/>
    </source>
</evidence>
<dbReference type="Gene3D" id="1.10.8.20">
    <property type="entry name" value="N-terminal domain of phosphatidylinositol transfer protein sec14p"/>
    <property type="match status" value="1"/>
</dbReference>
<dbReference type="SMART" id="SM00516">
    <property type="entry name" value="SEC14"/>
    <property type="match status" value="1"/>
</dbReference>
<dbReference type="SUPFAM" id="SSF46938">
    <property type="entry name" value="CRAL/TRIO N-terminal domain"/>
    <property type="match status" value="1"/>
</dbReference>
<accession>A0AAV2AI39</accession>
<sequence>MALMSSWINGLTPEMSRVAEKQLRETTEKRKEALKEIKRLIKGMTGFLPLKDDEFLLRFLRAKKFDVNEAFDTLKTYYKFKVEYSGVLTDFVPSDFRTVFEMDKIFISPKRTLIGEGIFVVFAGSIDFRQCTFEDFVRAVLIAAEIGLEMEGTQVCGCRIIIDLRGMSLVKIKNYIKPSLALAAAKYLQNILPCRVKGIHLLYEEFYFDAAFQTLKYLIKPFLRRKMRKRIYFHSGDLQSLHQHIPPRALPYSLGGCLGQKHLRDFRTIMLQNDAFMKRLNRYTYNGEPSKEALREIESNPDPKVTTKTLIDVLTS</sequence>
<feature type="coiled-coil region" evidence="1">
    <location>
        <begin position="16"/>
        <end position="43"/>
    </location>
</feature>
<dbReference type="Proteomes" id="UP001497382">
    <property type="component" value="Unassembled WGS sequence"/>
</dbReference>
<dbReference type="InterPro" id="IPR036273">
    <property type="entry name" value="CRAL/TRIO_N_dom_sf"/>
</dbReference>
<dbReference type="SMART" id="SM01100">
    <property type="entry name" value="CRAL_TRIO_N"/>
    <property type="match status" value="1"/>
</dbReference>
<proteinExistence type="predicted"/>
<feature type="domain" description="CRAL-TRIO" evidence="2">
    <location>
        <begin position="115"/>
        <end position="262"/>
    </location>
</feature>
<dbReference type="Pfam" id="PF03765">
    <property type="entry name" value="CRAL_TRIO_N"/>
    <property type="match status" value="1"/>
</dbReference>
<comment type="caution">
    <text evidence="3">The sequence shown here is derived from an EMBL/GenBank/DDBJ whole genome shotgun (WGS) entry which is preliminary data.</text>
</comment>
<dbReference type="PANTHER" id="PTHR10174">
    <property type="entry name" value="ALPHA-TOCOPHEROL TRANSFER PROTEIN-RELATED"/>
    <property type="match status" value="1"/>
</dbReference>
<evidence type="ECO:0000256" key="1">
    <source>
        <dbReference type="SAM" id="Coils"/>
    </source>
</evidence>
<dbReference type="SUPFAM" id="SSF52087">
    <property type="entry name" value="CRAL/TRIO domain"/>
    <property type="match status" value="1"/>
</dbReference>
<keyword evidence="1" id="KW-0175">Coiled coil</keyword>
<dbReference type="PRINTS" id="PR00180">
    <property type="entry name" value="CRETINALDHBP"/>
</dbReference>
<dbReference type="GO" id="GO:1902936">
    <property type="term" value="F:phosphatidylinositol bisphosphate binding"/>
    <property type="evidence" value="ECO:0007669"/>
    <property type="project" value="TreeGrafter"/>
</dbReference>
<dbReference type="PROSITE" id="PS50191">
    <property type="entry name" value="CRAL_TRIO"/>
    <property type="match status" value="1"/>
</dbReference>
<keyword evidence="4" id="KW-1185">Reference proteome</keyword>
<gene>
    <name evidence="3" type="ORF">LARSCL_LOCUS12663</name>
</gene>
<dbReference type="InterPro" id="IPR036865">
    <property type="entry name" value="CRAL-TRIO_dom_sf"/>
</dbReference>
<evidence type="ECO:0000313" key="4">
    <source>
        <dbReference type="Proteomes" id="UP001497382"/>
    </source>
</evidence>
<evidence type="ECO:0000259" key="2">
    <source>
        <dbReference type="PROSITE" id="PS50191"/>
    </source>
</evidence>
<dbReference type="EMBL" id="CAXIEN010000169">
    <property type="protein sequence ID" value="CAL1283526.1"/>
    <property type="molecule type" value="Genomic_DNA"/>
</dbReference>
<dbReference type="Gene3D" id="1.20.5.1200">
    <property type="entry name" value="Alpha-tocopherol transfer"/>
    <property type="match status" value="1"/>
</dbReference>
<organism evidence="3 4">
    <name type="scientific">Larinioides sclopetarius</name>
    <dbReference type="NCBI Taxonomy" id="280406"/>
    <lineage>
        <taxon>Eukaryota</taxon>
        <taxon>Metazoa</taxon>
        <taxon>Ecdysozoa</taxon>
        <taxon>Arthropoda</taxon>
        <taxon>Chelicerata</taxon>
        <taxon>Arachnida</taxon>
        <taxon>Araneae</taxon>
        <taxon>Araneomorphae</taxon>
        <taxon>Entelegynae</taxon>
        <taxon>Araneoidea</taxon>
        <taxon>Araneidae</taxon>
        <taxon>Larinioides</taxon>
    </lineage>
</organism>
<dbReference type="InterPro" id="IPR011074">
    <property type="entry name" value="CRAL/TRIO_N_dom"/>
</dbReference>
<dbReference type="GO" id="GO:0016020">
    <property type="term" value="C:membrane"/>
    <property type="evidence" value="ECO:0007669"/>
    <property type="project" value="TreeGrafter"/>
</dbReference>
<protein>
    <recommendedName>
        <fullName evidence="2">CRAL-TRIO domain-containing protein</fullName>
    </recommendedName>
</protein>
<dbReference type="AlphaFoldDB" id="A0AAV2AI39"/>